<gene>
    <name evidence="2" type="ORF">H2200_013499</name>
</gene>
<dbReference type="Proteomes" id="UP001172673">
    <property type="component" value="Unassembled WGS sequence"/>
</dbReference>
<sequence length="216" mass="24213">MPAFIALTRLFTFLDGDLLESTPSPNDAFMPLRPRDRVSTLQHDLVRQDLGEELDESQKVDIVTTRNWIRILLWQYTIAHFSVFCRAQDQAFSALLPASIAHDMLSTLEKVSWKSVQPHGYGMELKIFRMADSLLDVLLCAPASAGTKGLLIDSRTSLHSLEKVLIDVGGPDSHFLAVLRKRMVDSQLPAPQTLWNDLQITSPRTQELESEAKTVG</sequence>
<feature type="chain" id="PRO_5041293249" evidence="1">
    <location>
        <begin position="17"/>
        <end position="216"/>
    </location>
</feature>
<evidence type="ECO:0000313" key="2">
    <source>
        <dbReference type="EMBL" id="KAJ9601940.1"/>
    </source>
</evidence>
<name>A0AA38TX90_9EURO</name>
<dbReference type="AlphaFoldDB" id="A0AA38TX90"/>
<feature type="signal peptide" evidence="1">
    <location>
        <begin position="1"/>
        <end position="16"/>
    </location>
</feature>
<proteinExistence type="predicted"/>
<keyword evidence="3" id="KW-1185">Reference proteome</keyword>
<comment type="caution">
    <text evidence="2">The sequence shown here is derived from an EMBL/GenBank/DDBJ whole genome shotgun (WGS) entry which is preliminary data.</text>
</comment>
<evidence type="ECO:0000256" key="1">
    <source>
        <dbReference type="SAM" id="SignalP"/>
    </source>
</evidence>
<evidence type="ECO:0000313" key="3">
    <source>
        <dbReference type="Proteomes" id="UP001172673"/>
    </source>
</evidence>
<dbReference type="EMBL" id="JAPDRK010000030">
    <property type="protein sequence ID" value="KAJ9601940.1"/>
    <property type="molecule type" value="Genomic_DNA"/>
</dbReference>
<keyword evidence="1" id="KW-0732">Signal</keyword>
<reference evidence="2" key="1">
    <citation type="submission" date="2022-10" db="EMBL/GenBank/DDBJ databases">
        <title>Culturing micro-colonial fungi from biological soil crusts in the Mojave desert and describing Neophaeococcomyces mojavensis, and introducing the new genera and species Taxawa tesnikishii.</title>
        <authorList>
            <person name="Kurbessoian T."/>
            <person name="Stajich J.E."/>
        </authorList>
    </citation>
    <scope>NUCLEOTIDE SEQUENCE</scope>
    <source>
        <strain evidence="2">TK_41</strain>
    </source>
</reference>
<organism evidence="2 3">
    <name type="scientific">Cladophialophora chaetospira</name>
    <dbReference type="NCBI Taxonomy" id="386627"/>
    <lineage>
        <taxon>Eukaryota</taxon>
        <taxon>Fungi</taxon>
        <taxon>Dikarya</taxon>
        <taxon>Ascomycota</taxon>
        <taxon>Pezizomycotina</taxon>
        <taxon>Eurotiomycetes</taxon>
        <taxon>Chaetothyriomycetidae</taxon>
        <taxon>Chaetothyriales</taxon>
        <taxon>Herpotrichiellaceae</taxon>
        <taxon>Cladophialophora</taxon>
    </lineage>
</organism>
<protein>
    <submittedName>
        <fullName evidence="2">Uncharacterized protein</fullName>
    </submittedName>
</protein>
<accession>A0AA38TX90</accession>